<keyword evidence="1" id="KW-0812">Transmembrane</keyword>
<gene>
    <name evidence="2" type="primary">Cre-srh-19</name>
    <name evidence="2" type="ORF">CRE_18609</name>
</gene>
<feature type="transmembrane region" description="Helical" evidence="1">
    <location>
        <begin position="192"/>
        <end position="219"/>
    </location>
</feature>
<feature type="transmembrane region" description="Helical" evidence="1">
    <location>
        <begin position="135"/>
        <end position="154"/>
    </location>
</feature>
<evidence type="ECO:0000313" key="2">
    <source>
        <dbReference type="EMBL" id="EFP00206.1"/>
    </source>
</evidence>
<dbReference type="Pfam" id="PF10318">
    <property type="entry name" value="7TM_GPCR_Srh"/>
    <property type="match status" value="1"/>
</dbReference>
<protein>
    <submittedName>
        <fullName evidence="2">CRE-SRH-19 protein</fullName>
    </submittedName>
</protein>
<feature type="transmembrane region" description="Helical" evidence="1">
    <location>
        <begin position="16"/>
        <end position="36"/>
    </location>
</feature>
<evidence type="ECO:0000313" key="3">
    <source>
        <dbReference type="Proteomes" id="UP000008281"/>
    </source>
</evidence>
<dbReference type="PANTHER" id="PTHR46891">
    <property type="entry name" value="SERPENTINE RECEPTOR, CLASS H-RELATED"/>
    <property type="match status" value="1"/>
</dbReference>
<accession>E3LK72</accession>
<dbReference type="InterPro" id="IPR019422">
    <property type="entry name" value="7TM_GPCR_serpentine_rcpt_Srh"/>
</dbReference>
<organism evidence="3">
    <name type="scientific">Caenorhabditis remanei</name>
    <name type="common">Caenorhabditis vulgaris</name>
    <dbReference type="NCBI Taxonomy" id="31234"/>
    <lineage>
        <taxon>Eukaryota</taxon>
        <taxon>Metazoa</taxon>
        <taxon>Ecdysozoa</taxon>
        <taxon>Nematoda</taxon>
        <taxon>Chromadorea</taxon>
        <taxon>Rhabditida</taxon>
        <taxon>Rhabditina</taxon>
        <taxon>Rhabditomorpha</taxon>
        <taxon>Rhabditoidea</taxon>
        <taxon>Rhabditidae</taxon>
        <taxon>Peloderinae</taxon>
        <taxon>Caenorhabditis</taxon>
    </lineage>
</organism>
<dbReference type="KEGG" id="crq:GCK72_019352"/>
<feature type="transmembrane region" description="Helical" evidence="1">
    <location>
        <begin position="48"/>
        <end position="71"/>
    </location>
</feature>
<dbReference type="Proteomes" id="UP000008281">
    <property type="component" value="Unassembled WGS sequence"/>
</dbReference>
<dbReference type="InParanoid" id="E3LK72"/>
<dbReference type="OMA" id="NAMFIYA"/>
<keyword evidence="1" id="KW-1133">Transmembrane helix</keyword>
<dbReference type="eggNOG" id="ENOG502TJJ8">
    <property type="taxonomic scope" value="Eukaryota"/>
</dbReference>
<dbReference type="RefSeq" id="XP_003115718.2">
    <property type="nucleotide sequence ID" value="XM_003115670.2"/>
</dbReference>
<proteinExistence type="predicted"/>
<sequence>MDCLQPPPTIFRILTHSIHVLSVPAYFIALISLIFVKSKVFTTYRFFLIWHVIENLCFEVYASFLIVPTVHPPFTLIRTTGLLSQFGISQMFQFYAFATAIEFNGLSVSEMFYFRYKAGLLNYREHRFTYYLRTFVYLTRFIAIFNICFCIFTIHDASEFQQNHKTVIFHNNPSLSFLNCSNLYLVIPFADYVSSIILTTWIVQTASLIASVPGTVVYISHNVPKSISAATWKIQQQLLLSLIIQTAIHEIMLGIPNAMFIYALFFGFTNEYIAYSSFVCLTYHGFVSTFAMIVFTRPLREYVLSAMKIRKASIGTGIVTSSKTTG</sequence>
<dbReference type="OrthoDB" id="5842983at2759"/>
<dbReference type="PANTHER" id="PTHR46891:SF2">
    <property type="entry name" value="SERPENTINE RECEPTOR, CLASS H"/>
    <property type="match status" value="1"/>
</dbReference>
<keyword evidence="1" id="KW-0472">Membrane</keyword>
<keyword evidence="3" id="KW-1185">Reference proteome</keyword>
<feature type="transmembrane region" description="Helical" evidence="1">
    <location>
        <begin position="91"/>
        <end position="114"/>
    </location>
</feature>
<dbReference type="GeneID" id="9839281"/>
<dbReference type="CTD" id="9839281"/>
<name>E3LK72_CAERE</name>
<dbReference type="AlphaFoldDB" id="E3LK72"/>
<dbReference type="HOGENOM" id="CLU_067921_1_0_1"/>
<feature type="transmembrane region" description="Helical" evidence="1">
    <location>
        <begin position="239"/>
        <end position="266"/>
    </location>
</feature>
<reference evidence="2" key="1">
    <citation type="submission" date="2007-07" db="EMBL/GenBank/DDBJ databases">
        <title>PCAP assembly of the Caenorhabditis remanei genome.</title>
        <authorList>
            <consortium name="The Caenorhabditis remanei Sequencing Consortium"/>
            <person name="Wilson R.K."/>
        </authorList>
    </citation>
    <scope>NUCLEOTIDE SEQUENCE [LARGE SCALE GENOMIC DNA]</scope>
    <source>
        <strain evidence="2">PB4641</strain>
    </source>
</reference>
<dbReference type="EMBL" id="DS268410">
    <property type="protein sequence ID" value="EFP00206.1"/>
    <property type="molecule type" value="Genomic_DNA"/>
</dbReference>
<evidence type="ECO:0000256" key="1">
    <source>
        <dbReference type="SAM" id="Phobius"/>
    </source>
</evidence>
<feature type="transmembrane region" description="Helical" evidence="1">
    <location>
        <begin position="272"/>
        <end position="295"/>
    </location>
</feature>